<accession>A0AA35SAM8</accession>
<evidence type="ECO:0000256" key="1">
    <source>
        <dbReference type="SAM" id="Phobius"/>
    </source>
</evidence>
<keyword evidence="1" id="KW-0812">Transmembrane</keyword>
<gene>
    <name evidence="2" type="ORF">GBAR_LOCUS15250</name>
</gene>
<keyword evidence="3" id="KW-1185">Reference proteome</keyword>
<protein>
    <submittedName>
        <fullName evidence="2">Uncharacterized protein</fullName>
    </submittedName>
</protein>
<feature type="transmembrane region" description="Helical" evidence="1">
    <location>
        <begin position="21"/>
        <end position="44"/>
    </location>
</feature>
<organism evidence="2 3">
    <name type="scientific">Geodia barretti</name>
    <name type="common">Barrett's horny sponge</name>
    <dbReference type="NCBI Taxonomy" id="519541"/>
    <lineage>
        <taxon>Eukaryota</taxon>
        <taxon>Metazoa</taxon>
        <taxon>Porifera</taxon>
        <taxon>Demospongiae</taxon>
        <taxon>Heteroscleromorpha</taxon>
        <taxon>Tetractinellida</taxon>
        <taxon>Astrophorina</taxon>
        <taxon>Geodiidae</taxon>
        <taxon>Geodia</taxon>
    </lineage>
</organism>
<keyword evidence="1" id="KW-1133">Transmembrane helix</keyword>
<reference evidence="2" key="1">
    <citation type="submission" date="2023-03" db="EMBL/GenBank/DDBJ databases">
        <authorList>
            <person name="Steffen K."/>
            <person name="Cardenas P."/>
        </authorList>
    </citation>
    <scope>NUCLEOTIDE SEQUENCE</scope>
</reference>
<comment type="caution">
    <text evidence="2">The sequence shown here is derived from an EMBL/GenBank/DDBJ whole genome shotgun (WGS) entry which is preliminary data.</text>
</comment>
<evidence type="ECO:0000313" key="3">
    <source>
        <dbReference type="Proteomes" id="UP001174909"/>
    </source>
</evidence>
<dbReference type="Proteomes" id="UP001174909">
    <property type="component" value="Unassembled WGS sequence"/>
</dbReference>
<evidence type="ECO:0000313" key="2">
    <source>
        <dbReference type="EMBL" id="CAI8026555.1"/>
    </source>
</evidence>
<dbReference type="AlphaFoldDB" id="A0AA35SAM8"/>
<proteinExistence type="predicted"/>
<keyword evidence="1" id="KW-0472">Membrane</keyword>
<sequence>MGSSLGCFCDDKDNDTVCYCLVGVTGVAMTLLFAAVIILCSMCFRRRRRRLRYDIQRTAGVGDNLEVNNEAYVYMPAERATNQVQQVETSREKDKRNNQYQEIGITTSDYEHMYSRPFNSRPAEYMTFVPKINPKRKRHHTQS</sequence>
<dbReference type="EMBL" id="CASHTH010002221">
    <property type="protein sequence ID" value="CAI8026555.1"/>
    <property type="molecule type" value="Genomic_DNA"/>
</dbReference>
<name>A0AA35SAM8_GEOBA</name>